<protein>
    <submittedName>
        <fullName evidence="4">Heterokaryon incompatibility protein-domain-containing protein</fullName>
    </submittedName>
</protein>
<feature type="domain" description="DUF8212" evidence="3">
    <location>
        <begin position="227"/>
        <end position="268"/>
    </location>
</feature>
<keyword evidence="1" id="KW-1133">Transmembrane helix</keyword>
<dbReference type="Pfam" id="PF26640">
    <property type="entry name" value="DUF8212"/>
    <property type="match status" value="1"/>
</dbReference>
<evidence type="ECO:0000256" key="1">
    <source>
        <dbReference type="SAM" id="Phobius"/>
    </source>
</evidence>
<evidence type="ECO:0000259" key="3">
    <source>
        <dbReference type="Pfam" id="PF26640"/>
    </source>
</evidence>
<evidence type="ECO:0000313" key="4">
    <source>
        <dbReference type="EMBL" id="KAH7254591.1"/>
    </source>
</evidence>
<dbReference type="Pfam" id="PF06985">
    <property type="entry name" value="HET"/>
    <property type="match status" value="1"/>
</dbReference>
<dbReference type="Proteomes" id="UP000736672">
    <property type="component" value="Unassembled WGS sequence"/>
</dbReference>
<gene>
    <name evidence="4" type="ORF">B0J15DRAFT_494674</name>
</gene>
<accession>A0A9P9KEP8</accession>
<dbReference type="InterPro" id="IPR010730">
    <property type="entry name" value="HET"/>
</dbReference>
<organism evidence="4 5">
    <name type="scientific">Fusarium solani</name>
    <name type="common">Filamentous fungus</name>
    <dbReference type="NCBI Taxonomy" id="169388"/>
    <lineage>
        <taxon>Eukaryota</taxon>
        <taxon>Fungi</taxon>
        <taxon>Dikarya</taxon>
        <taxon>Ascomycota</taxon>
        <taxon>Pezizomycotina</taxon>
        <taxon>Sordariomycetes</taxon>
        <taxon>Hypocreomycetidae</taxon>
        <taxon>Hypocreales</taxon>
        <taxon>Nectriaceae</taxon>
        <taxon>Fusarium</taxon>
        <taxon>Fusarium solani species complex</taxon>
    </lineage>
</organism>
<feature type="transmembrane region" description="Helical" evidence="1">
    <location>
        <begin position="605"/>
        <end position="623"/>
    </location>
</feature>
<dbReference type="OrthoDB" id="20872at2759"/>
<feature type="domain" description="Heterokaryon incompatibility" evidence="2">
    <location>
        <begin position="22"/>
        <end position="108"/>
    </location>
</feature>
<evidence type="ECO:0000313" key="5">
    <source>
        <dbReference type="Proteomes" id="UP000736672"/>
    </source>
</evidence>
<evidence type="ECO:0000259" key="2">
    <source>
        <dbReference type="Pfam" id="PF06985"/>
    </source>
</evidence>
<proteinExistence type="predicted"/>
<sequence>MRLINARTLKLEEFNETNRPPYAILSHSWGDKELTFQDMQGDTGQHYWKAGYCKIFGTCKVALNFGIEYAWVDTCCIDKTSSAELSEAINSMFRWYEDAEICYAYLSDIYDPPYAEVAVVQSRWFTRGWTLQELIAPRHLVFYATNWEYINSRSNLSKAISSATRIDERRLQDNRAKAGSILRSSSIAQRMSWASRRQTTRTEDLAYCLLGIFDINMPLLYGEGTKTFTRLQEQIIQHTDDQSIFAWGLRNGIKPESSPDTSTSVLAPSPAAFVASGDIVQVNTGEESTPFSLTNRGIRIDLRVEWIRGRRYGIIPCRRNKATDLLMIQLQELQGNRFFRVSDAPVTWRSYLAWKRTPKIPVYLMTAPPPEKHRIPSGSFLVELPRGKIAVHRVSEGYTWSPATGLITMNEPEPRFGRETKLRLVLKPIINRGLSCSESLTVSIWIRWPSKYFEECEWVTYDVKYSSHKEQLRMRSQSVGPFFAKVEKQVVFGQRVVVIEVFSWESENKMLNQLQWARMCLGRLLDRCLFGVLGVRGSWFIILSPQLIQGPVGFKPALKLALALVIMSGQDLQLEPRLLDVIGTLFTSKICGACYLLYISLDSPYIYDLVAPIVYCVVAWICLSIWTVRLFLGTYLILTLGLLCHRSWCDHALYYR</sequence>
<dbReference type="AlphaFoldDB" id="A0A9P9KEP8"/>
<keyword evidence="1" id="KW-0812">Transmembrane</keyword>
<keyword evidence="1" id="KW-0472">Membrane</keyword>
<comment type="caution">
    <text evidence="4">The sequence shown here is derived from an EMBL/GenBank/DDBJ whole genome shotgun (WGS) entry which is preliminary data.</text>
</comment>
<keyword evidence="5" id="KW-1185">Reference proteome</keyword>
<dbReference type="PANTHER" id="PTHR10622">
    <property type="entry name" value="HET DOMAIN-CONTAINING PROTEIN"/>
    <property type="match status" value="1"/>
</dbReference>
<dbReference type="EMBL" id="JAGTJS010000010">
    <property type="protein sequence ID" value="KAH7254591.1"/>
    <property type="molecule type" value="Genomic_DNA"/>
</dbReference>
<reference evidence="4" key="1">
    <citation type="journal article" date="2021" name="Nat. Commun.">
        <title>Genetic determinants of endophytism in the Arabidopsis root mycobiome.</title>
        <authorList>
            <person name="Mesny F."/>
            <person name="Miyauchi S."/>
            <person name="Thiergart T."/>
            <person name="Pickel B."/>
            <person name="Atanasova L."/>
            <person name="Karlsson M."/>
            <person name="Huettel B."/>
            <person name="Barry K.W."/>
            <person name="Haridas S."/>
            <person name="Chen C."/>
            <person name="Bauer D."/>
            <person name="Andreopoulos W."/>
            <person name="Pangilinan J."/>
            <person name="LaButti K."/>
            <person name="Riley R."/>
            <person name="Lipzen A."/>
            <person name="Clum A."/>
            <person name="Drula E."/>
            <person name="Henrissat B."/>
            <person name="Kohler A."/>
            <person name="Grigoriev I.V."/>
            <person name="Martin F.M."/>
            <person name="Hacquard S."/>
        </authorList>
    </citation>
    <scope>NUCLEOTIDE SEQUENCE</scope>
    <source>
        <strain evidence="4">FSSC 5 MPI-SDFR-AT-0091</strain>
    </source>
</reference>
<feature type="transmembrane region" description="Helical" evidence="1">
    <location>
        <begin position="578"/>
        <end position="599"/>
    </location>
</feature>
<name>A0A9P9KEP8_FUSSL</name>
<dbReference type="InterPro" id="IPR058525">
    <property type="entry name" value="DUF8212"/>
</dbReference>
<dbReference type="PANTHER" id="PTHR10622:SF10">
    <property type="entry name" value="HET DOMAIN-CONTAINING PROTEIN"/>
    <property type="match status" value="1"/>
</dbReference>